<feature type="compositionally biased region" description="Pro residues" evidence="2">
    <location>
        <begin position="310"/>
        <end position="319"/>
    </location>
</feature>
<reference evidence="4 5" key="1">
    <citation type="submission" date="2019-02" db="EMBL/GenBank/DDBJ databases">
        <title>Sequencing the genomes of 1000 actinobacteria strains.</title>
        <authorList>
            <person name="Klenk H.-P."/>
        </authorList>
    </citation>
    <scope>NUCLEOTIDE SEQUENCE [LARGE SCALE GENOMIC DNA]</scope>
    <source>
        <strain evidence="4 5">DSM 17364</strain>
    </source>
</reference>
<feature type="domain" description="FHA" evidence="3">
    <location>
        <begin position="482"/>
        <end position="538"/>
    </location>
</feature>
<feature type="compositionally biased region" description="Low complexity" evidence="2">
    <location>
        <begin position="154"/>
        <end position="165"/>
    </location>
</feature>
<gene>
    <name evidence="4" type="ORF">EV380_1601</name>
</gene>
<comment type="caution">
    <text evidence="4">The sequence shown here is derived from an EMBL/GenBank/DDBJ whole genome shotgun (WGS) entry which is preliminary data.</text>
</comment>
<feature type="compositionally biased region" description="Low complexity" evidence="2">
    <location>
        <begin position="390"/>
        <end position="400"/>
    </location>
</feature>
<name>A0A4Q8AE94_9MICC</name>
<sequence>MTGLRYVPGDWLALVRPEHVVLLPGDTPGEDVARLWDESGGAATVESLLSSILGAANMQIGSLPSFAIVSREAAPHVVVRGAVVFSATGTEGPERASGEGVATWQERRFQPADAWHVSATGGPAASDGWLPIGEGIVRADGLRCGSAEPRESGTTTAEAAAAAPAEPAPAPEATPDPEPIVAPASEQPSTLAAAPGPGPESEPEVTVASPESEPEVEPEPQPEPTRRPEVPEPEAPEPEASVAAAPEHDHGREADSISLEQISLAGELLGRREDETGTDDVSAPVVRPSVEDADDADTILVSRPASQAPPAVPSAPEPAPVQAESADEPGMIDSVPWRTNTRGAPDAPPVPPIPPSQPAPPVVPGSSDGAPAADGDHDGHTVMRSNLPQTEAEPAPATAGEPDDALTLTSHNTTTAAGTAEFVLGRACAEGHANPPTSSSCTVCGAALTGDAHQVIRPALGRMIVADGGGQRESEHELTRSVVLGRQPSARGFTGDRQPRLMQVSSPSGDISRSHLQVRVDGWHVELVDLGATNGTVLIRPGQAPRRLGKSESVLLLSGDVADLGDGVSLRFEDLP</sequence>
<feature type="region of interest" description="Disordered" evidence="2">
    <location>
        <begin position="144"/>
        <end position="384"/>
    </location>
</feature>
<protein>
    <submittedName>
        <fullName evidence="4">FHA domain-containing protein</fullName>
    </submittedName>
</protein>
<feature type="compositionally biased region" description="Pro residues" evidence="2">
    <location>
        <begin position="346"/>
        <end position="363"/>
    </location>
</feature>
<dbReference type="AlphaFoldDB" id="A0A4Q8AE94"/>
<evidence type="ECO:0000313" key="5">
    <source>
        <dbReference type="Proteomes" id="UP000292685"/>
    </source>
</evidence>
<evidence type="ECO:0000256" key="2">
    <source>
        <dbReference type="SAM" id="MobiDB-lite"/>
    </source>
</evidence>
<dbReference type="Pfam" id="PF00498">
    <property type="entry name" value="FHA"/>
    <property type="match status" value="1"/>
</dbReference>
<feature type="region of interest" description="Disordered" evidence="2">
    <location>
        <begin position="389"/>
        <end position="408"/>
    </location>
</feature>
<dbReference type="EMBL" id="SHLA01000001">
    <property type="protein sequence ID" value="RZU62015.1"/>
    <property type="molecule type" value="Genomic_DNA"/>
</dbReference>
<dbReference type="OrthoDB" id="5485098at2"/>
<evidence type="ECO:0000256" key="1">
    <source>
        <dbReference type="ARBA" id="ARBA00022553"/>
    </source>
</evidence>
<dbReference type="Gene3D" id="2.60.200.20">
    <property type="match status" value="1"/>
</dbReference>
<feature type="compositionally biased region" description="Low complexity" evidence="2">
    <location>
        <begin position="364"/>
        <end position="373"/>
    </location>
</feature>
<feature type="compositionally biased region" description="Pro residues" evidence="2">
    <location>
        <begin position="166"/>
        <end position="180"/>
    </location>
</feature>
<feature type="compositionally biased region" description="Basic and acidic residues" evidence="2">
    <location>
        <begin position="246"/>
        <end position="255"/>
    </location>
</feature>
<dbReference type="SUPFAM" id="SSF49879">
    <property type="entry name" value="SMAD/FHA domain"/>
    <property type="match status" value="1"/>
</dbReference>
<dbReference type="InterPro" id="IPR008984">
    <property type="entry name" value="SMAD_FHA_dom_sf"/>
</dbReference>
<dbReference type="InterPro" id="IPR000253">
    <property type="entry name" value="FHA_dom"/>
</dbReference>
<evidence type="ECO:0000313" key="4">
    <source>
        <dbReference type="EMBL" id="RZU62015.1"/>
    </source>
</evidence>
<dbReference type="CDD" id="cd00060">
    <property type="entry name" value="FHA"/>
    <property type="match status" value="1"/>
</dbReference>
<proteinExistence type="predicted"/>
<accession>A0A4Q8AE94</accession>
<dbReference type="PROSITE" id="PS50006">
    <property type="entry name" value="FHA_DOMAIN"/>
    <property type="match status" value="1"/>
</dbReference>
<dbReference type="RefSeq" id="WP_130450537.1">
    <property type="nucleotide sequence ID" value="NZ_SHLA01000001.1"/>
</dbReference>
<keyword evidence="5" id="KW-1185">Reference proteome</keyword>
<dbReference type="Proteomes" id="UP000292685">
    <property type="component" value="Unassembled WGS sequence"/>
</dbReference>
<organism evidence="4 5">
    <name type="scientific">Zhihengliuella halotolerans</name>
    <dbReference type="NCBI Taxonomy" id="370736"/>
    <lineage>
        <taxon>Bacteria</taxon>
        <taxon>Bacillati</taxon>
        <taxon>Actinomycetota</taxon>
        <taxon>Actinomycetes</taxon>
        <taxon>Micrococcales</taxon>
        <taxon>Micrococcaceae</taxon>
        <taxon>Zhihengliuella</taxon>
    </lineage>
</organism>
<keyword evidence="1" id="KW-0597">Phosphoprotein</keyword>
<evidence type="ECO:0000259" key="3">
    <source>
        <dbReference type="PROSITE" id="PS50006"/>
    </source>
</evidence>